<dbReference type="PANTHER" id="PTHR11496:SF83">
    <property type="entry name" value="HYDROXYACID-OXOACID TRANSHYDROGENASE, MITOCHONDRIAL"/>
    <property type="match status" value="1"/>
</dbReference>
<dbReference type="GO" id="GO:0004022">
    <property type="term" value="F:alcohol dehydrogenase (NAD+) activity"/>
    <property type="evidence" value="ECO:0007669"/>
    <property type="project" value="UniProtKB-UniRule"/>
</dbReference>
<dbReference type="InterPro" id="IPR018211">
    <property type="entry name" value="ADH_Fe_CS"/>
</dbReference>
<dbReference type="InterPro" id="IPR016163">
    <property type="entry name" value="Ald_DH_C"/>
</dbReference>
<dbReference type="FunFam" id="1.20.1090.10:FF:000001">
    <property type="entry name" value="Aldehyde-alcohol dehydrogenase"/>
    <property type="match status" value="1"/>
</dbReference>
<proteinExistence type="inferred from homology"/>
<evidence type="ECO:0000256" key="5">
    <source>
        <dbReference type="ARBA" id="ARBA00023268"/>
    </source>
</evidence>
<dbReference type="InterPro" id="IPR001670">
    <property type="entry name" value="ADH_Fe/GldA"/>
</dbReference>
<keyword evidence="3" id="KW-0408">Iron</keyword>
<accession>A0AAP7GXD5</accession>
<dbReference type="PANTHER" id="PTHR11496">
    <property type="entry name" value="ALCOHOL DEHYDROGENASE"/>
    <property type="match status" value="1"/>
</dbReference>
<gene>
    <name evidence="12" type="ORF">BBB52_06225</name>
</gene>
<dbReference type="SUPFAM" id="SSF53720">
    <property type="entry name" value="ALDH-like"/>
    <property type="match status" value="1"/>
</dbReference>
<evidence type="ECO:0000256" key="6">
    <source>
        <dbReference type="ARBA" id="ARBA00035641"/>
    </source>
</evidence>
<organism evidence="12 13">
    <name type="scientific">Aggregatibacter aphrophilus</name>
    <name type="common">Haemophilus aphrophilus</name>
    <dbReference type="NCBI Taxonomy" id="732"/>
    <lineage>
        <taxon>Bacteria</taxon>
        <taxon>Pseudomonadati</taxon>
        <taxon>Pseudomonadota</taxon>
        <taxon>Gammaproteobacteria</taxon>
        <taxon>Pasteurellales</taxon>
        <taxon>Pasteurellaceae</taxon>
        <taxon>Aggregatibacter</taxon>
    </lineage>
</organism>
<dbReference type="PROSITE" id="PS00913">
    <property type="entry name" value="ADH_IRON_1"/>
    <property type="match status" value="1"/>
</dbReference>
<dbReference type="Gene3D" id="1.20.1090.10">
    <property type="entry name" value="Dehydroquinate synthase-like - alpha domain"/>
    <property type="match status" value="1"/>
</dbReference>
<dbReference type="InterPro" id="IPR016161">
    <property type="entry name" value="Ald_DH/histidinol_DH"/>
</dbReference>
<evidence type="ECO:0000256" key="7">
    <source>
        <dbReference type="ARBA" id="ARBA00035645"/>
    </source>
</evidence>
<evidence type="ECO:0000256" key="8">
    <source>
        <dbReference type="PIRNR" id="PIRNR000111"/>
    </source>
</evidence>
<comment type="caution">
    <text evidence="12">The sequence shown here is derived from an EMBL/GenBank/DDBJ whole genome shotgun (WGS) entry which is preliminary data.</text>
</comment>
<dbReference type="SUPFAM" id="SSF56796">
    <property type="entry name" value="Dehydroquinate synthase-like"/>
    <property type="match status" value="1"/>
</dbReference>
<comment type="similarity">
    <text evidence="7 8">In the C-terminal section; belongs to the iron-containing alcohol dehydrogenase family.</text>
</comment>
<dbReference type="GO" id="GO:0015976">
    <property type="term" value="P:carbon utilization"/>
    <property type="evidence" value="ECO:0007669"/>
    <property type="project" value="InterPro"/>
</dbReference>
<dbReference type="RefSeq" id="WP_065295349.1">
    <property type="nucleotide sequence ID" value="NZ_CAUUMV010000005.1"/>
</dbReference>
<comment type="cofactor">
    <cofactor evidence="1">
        <name>Fe(2+)</name>
        <dbReference type="ChEBI" id="CHEBI:29033"/>
    </cofactor>
</comment>
<evidence type="ECO:0000256" key="3">
    <source>
        <dbReference type="ARBA" id="ARBA00023004"/>
    </source>
</evidence>
<dbReference type="GO" id="GO:0046872">
    <property type="term" value="F:metal ion binding"/>
    <property type="evidence" value="ECO:0007669"/>
    <property type="project" value="InterPro"/>
</dbReference>
<dbReference type="Proteomes" id="UP000092746">
    <property type="component" value="Unassembled WGS sequence"/>
</dbReference>
<dbReference type="Pfam" id="PF00171">
    <property type="entry name" value="Aldedh"/>
    <property type="match status" value="1"/>
</dbReference>
<dbReference type="FunFam" id="3.40.50.1970:FF:000002">
    <property type="entry name" value="Aldehyde-alcohol dehydrogenase"/>
    <property type="match status" value="1"/>
</dbReference>
<reference evidence="12 13" key="1">
    <citation type="submission" date="2016-06" db="EMBL/GenBank/DDBJ databases">
        <title>Simultaneous identification of Haemophilus influenzae and Haemophilus haemolyticus using TaqMan real-time PCR.</title>
        <authorList>
            <person name="Price E.P."/>
            <person name="Sarovich D.S."/>
            <person name="Harris T."/>
            <person name="Spargo J.C."/>
            <person name="Nosworthy E."/>
            <person name="Beissbarth J."/>
            <person name="Smith-Vaughan H."/>
        </authorList>
    </citation>
    <scope>NUCLEOTIDE SEQUENCE [LARGE SCALE GENOMIC DNA]</scope>
    <source>
        <strain evidence="12 13">ATCC 7901</strain>
    </source>
</reference>
<dbReference type="InterPro" id="IPR015590">
    <property type="entry name" value="Aldehyde_DH_dom"/>
</dbReference>
<feature type="domain" description="Aldehyde dehydrogenase" evidence="9">
    <location>
        <begin position="7"/>
        <end position="274"/>
    </location>
</feature>
<feature type="domain" description="Alcohol dehydrogenase iron-type/glycerol dehydrogenase GldA" evidence="10">
    <location>
        <begin position="468"/>
        <end position="644"/>
    </location>
</feature>
<dbReference type="Gene3D" id="3.40.605.10">
    <property type="entry name" value="Aldehyde Dehydrogenase, Chain A, domain 1"/>
    <property type="match status" value="1"/>
</dbReference>
<evidence type="ECO:0000259" key="11">
    <source>
        <dbReference type="Pfam" id="PF25137"/>
    </source>
</evidence>
<dbReference type="AlphaFoldDB" id="A0AAP7GXD5"/>
<keyword evidence="5" id="KW-0511">Multifunctional enzyme</keyword>
<dbReference type="Pfam" id="PF00465">
    <property type="entry name" value="Fe-ADH"/>
    <property type="match status" value="1"/>
</dbReference>
<dbReference type="Gene3D" id="3.40.50.1970">
    <property type="match status" value="1"/>
</dbReference>
<dbReference type="CDD" id="cd08178">
    <property type="entry name" value="AAD_C"/>
    <property type="match status" value="1"/>
</dbReference>
<dbReference type="InterPro" id="IPR039697">
    <property type="entry name" value="Alcohol_dehydrogenase_Fe"/>
</dbReference>
<dbReference type="CDD" id="cd07122">
    <property type="entry name" value="ALDH_F20_ACDH"/>
    <property type="match status" value="1"/>
</dbReference>
<dbReference type="EMBL" id="MAQE01000013">
    <property type="protein sequence ID" value="OBY51909.1"/>
    <property type="molecule type" value="Genomic_DNA"/>
</dbReference>
<evidence type="ECO:0000313" key="12">
    <source>
        <dbReference type="EMBL" id="OBY51909.1"/>
    </source>
</evidence>
<dbReference type="Gene3D" id="3.40.309.10">
    <property type="entry name" value="Aldehyde Dehydrogenase, Chain A, domain 2"/>
    <property type="match status" value="1"/>
</dbReference>
<evidence type="ECO:0000313" key="13">
    <source>
        <dbReference type="Proteomes" id="UP000092746"/>
    </source>
</evidence>
<evidence type="ECO:0000259" key="9">
    <source>
        <dbReference type="Pfam" id="PF00171"/>
    </source>
</evidence>
<feature type="domain" description="Fe-containing alcohol dehydrogenase-like C-terminal" evidence="11">
    <location>
        <begin position="656"/>
        <end position="865"/>
    </location>
</feature>
<dbReference type="Pfam" id="PF25137">
    <property type="entry name" value="ADH_Fe_C"/>
    <property type="match status" value="1"/>
</dbReference>
<dbReference type="PIRSF" id="PIRSF000111">
    <property type="entry name" value="ALDH_ADH"/>
    <property type="match status" value="1"/>
</dbReference>
<dbReference type="InterPro" id="IPR012079">
    <property type="entry name" value="Bifunc_Ald-ADH"/>
</dbReference>
<keyword evidence="2 8" id="KW-0560">Oxidoreductase</keyword>
<evidence type="ECO:0000256" key="1">
    <source>
        <dbReference type="ARBA" id="ARBA00001954"/>
    </source>
</evidence>
<dbReference type="GO" id="GO:0008774">
    <property type="term" value="F:acetaldehyde dehydrogenase (acetylating) activity"/>
    <property type="evidence" value="ECO:0007669"/>
    <property type="project" value="UniProtKB-UniRule"/>
</dbReference>
<evidence type="ECO:0000256" key="4">
    <source>
        <dbReference type="ARBA" id="ARBA00023027"/>
    </source>
</evidence>
<dbReference type="InterPro" id="IPR056798">
    <property type="entry name" value="ADH_Fe_C"/>
</dbReference>
<dbReference type="NCBIfam" id="NF010378">
    <property type="entry name" value="PRK13805.1"/>
    <property type="match status" value="1"/>
</dbReference>
<name>A0AAP7GXD5_AGGAP</name>
<sequence>MSNVENTPSPAQAEVNRLVEKGLVALEQFRQLNQDQVNYIVAKASVAALDQHGVLAMHAYEETGRGVFEDKATKNLFACEYVVNNMRHLKTVGIISEDDVTGITEIADPVGVICGITPTTNPTSTAIFKSLIALKTRNPIVFAFHPSAQQSSAHAAKIVYDAAVAAGAPENCIQWIEKPSMEGTSALMKHPGIATILATGGNAMVEAAYSCGKPALGVGAGNVPAYVEKSANLKQAVHDIVMSKSFDNGMVCASEQAAIVDEEIYNDFVKEMLSYGVYLVNKKEKALLEEFMFGVKANSKNCSGAKLNANVVGKPAPWIAEQAGFKVPPRTNILLVECKEVGEKEPLTREKLSPVLALLKSTSREDGLTKAEQMVEFHGLGHSAAIHTSDAELAKKFGKRVKAIRVIWNSPSTFGGIGDVYNAFLPSLTLGCGSYGKNSVGNNVSAVNLINIKRVGRRRNNMQWFKVPSKIYFERDSIQYLQSMGGMERVVIVTDRTMVDLGFVEKIAHQITARGNHVTYQLFADVEQDPSIETVRRGTELIRSYKPDTIIALGGGSAMDAAKVMWLFYEQPEVDFRDLVQKFMDIRKRAFKFPQLGRKARFIGIPTTSGTGSEVTPFAVITEGNKKYPIADYSLTPTVAIVDPALVMTVPAHVAADTGLDVLTHATEAYVSILANDFTDGLALQAIKLVFEFLEKSVKEKDPEARERMHNASTMAGMAFANAFLGMNHSLAHKIGGHFHTPHGRTNAILMPHVIRYNGTRPEKTATWPKYNYYKADVKYQDIARMLGLPCATPEEGVRSYAQACYDLAVRCGIKMSFKEQGLDEKAWMDARRDVALLAFEDQCSPANPRLPMVEDMQVILTRAYYGYDPKDY</sequence>
<keyword evidence="4" id="KW-0520">NAD</keyword>
<protein>
    <recommendedName>
        <fullName evidence="8">Aldehyde-alcohol dehydrogenase</fullName>
    </recommendedName>
</protein>
<evidence type="ECO:0000256" key="2">
    <source>
        <dbReference type="ARBA" id="ARBA00023002"/>
    </source>
</evidence>
<evidence type="ECO:0000259" key="10">
    <source>
        <dbReference type="Pfam" id="PF00465"/>
    </source>
</evidence>
<dbReference type="InterPro" id="IPR034789">
    <property type="entry name" value="AAD_C"/>
</dbReference>
<dbReference type="GO" id="GO:0006066">
    <property type="term" value="P:alcohol metabolic process"/>
    <property type="evidence" value="ECO:0007669"/>
    <property type="project" value="InterPro"/>
</dbReference>
<comment type="similarity">
    <text evidence="6 8">In the N-terminal section; belongs to the aldehyde dehydrogenase family.</text>
</comment>
<dbReference type="InterPro" id="IPR016162">
    <property type="entry name" value="Ald_DH_N"/>
</dbReference>